<protein>
    <submittedName>
        <fullName evidence="2">Uncharacterized protein</fullName>
    </submittedName>
</protein>
<gene>
    <name evidence="2" type="ORF">AKJ09_10260</name>
</gene>
<keyword evidence="3" id="KW-1185">Reference proteome</keyword>
<reference evidence="2 3" key="1">
    <citation type="submission" date="2015-08" db="EMBL/GenBank/DDBJ databases">
        <authorList>
            <person name="Babu N.S."/>
            <person name="Beckwith C.J."/>
            <person name="Beseler K.G."/>
            <person name="Brison A."/>
            <person name="Carone J.V."/>
            <person name="Caskin T.P."/>
            <person name="Diamond M."/>
            <person name="Durham M.E."/>
            <person name="Foxe J.M."/>
            <person name="Go M."/>
            <person name="Henderson B.A."/>
            <person name="Jones I.B."/>
            <person name="McGettigan J.A."/>
            <person name="Micheletti S.J."/>
            <person name="Nasrallah M.E."/>
            <person name="Ortiz D."/>
            <person name="Piller C.R."/>
            <person name="Privatt S.R."/>
            <person name="Schneider S.L."/>
            <person name="Sharp S."/>
            <person name="Smith T.C."/>
            <person name="Stanton J.D."/>
            <person name="Ullery H.E."/>
            <person name="Wilson R.J."/>
            <person name="Serrano M.G."/>
            <person name="Buck G."/>
            <person name="Lee V."/>
            <person name="Wang Y."/>
            <person name="Carvalho R."/>
            <person name="Voegtly L."/>
            <person name="Shi R."/>
            <person name="Duckworth R."/>
            <person name="Johnson A."/>
            <person name="Loviza R."/>
            <person name="Walstead R."/>
            <person name="Shah Z."/>
            <person name="Kiflezghi M."/>
            <person name="Wade K."/>
            <person name="Ball S.L."/>
            <person name="Bradley K.W."/>
            <person name="Asai D.J."/>
            <person name="Bowman C.A."/>
            <person name="Russell D.A."/>
            <person name="Pope W.H."/>
            <person name="Jacobs-Sera D."/>
            <person name="Hendrix R.W."/>
            <person name="Hatfull G.F."/>
        </authorList>
    </citation>
    <scope>NUCLEOTIDE SEQUENCE [LARGE SCALE GENOMIC DNA]</scope>
    <source>
        <strain evidence="2 3">DSM 27648</strain>
    </source>
</reference>
<evidence type="ECO:0000256" key="1">
    <source>
        <dbReference type="SAM" id="SignalP"/>
    </source>
</evidence>
<dbReference type="OrthoDB" id="5509464at2"/>
<proteinExistence type="predicted"/>
<sequence>MGLGKRRSTIRRALFSLSALVLVTNVEGTSSATDPAPALPSPPLDFIVTQGGGGSPWTLRIANSGELPVRIAADPRLLTLELTPAETAAANPKAKTAKAPALVRCTLPADTRPSTDEGRELVIPAKRSWSASFDPLFYCFGAKERAALVPGTTIKARFGWPAPTSKAKAAAPSAPFVAAPVGAALGTLASAKELEAAPFTMSEPLAPASASAKTEGDEGPKPPFVLSMPASLDVARATELGTSVTLRNVGGRSATLLFRPSTLGFSVRGPSGSIRCENTREGGTPIRELFSTVAPRGSVSTSFLLNALCPPDTFSEPGIYRVTPSLDTRDSSGRAIGIKTWDGEVTGTVPMLLRVRQRRSSATKEPRPSLD</sequence>
<accession>A0A0K1QD54</accession>
<feature type="chain" id="PRO_5005467426" evidence="1">
    <location>
        <begin position="33"/>
        <end position="371"/>
    </location>
</feature>
<dbReference type="KEGG" id="llu:AKJ09_10260"/>
<evidence type="ECO:0000313" key="3">
    <source>
        <dbReference type="Proteomes" id="UP000064967"/>
    </source>
</evidence>
<dbReference type="Proteomes" id="UP000064967">
    <property type="component" value="Chromosome"/>
</dbReference>
<feature type="signal peptide" evidence="1">
    <location>
        <begin position="1"/>
        <end position="32"/>
    </location>
</feature>
<dbReference type="STRING" id="1391654.AKJ09_10260"/>
<dbReference type="AlphaFoldDB" id="A0A0K1QD54"/>
<evidence type="ECO:0000313" key="2">
    <source>
        <dbReference type="EMBL" id="AKV03597.1"/>
    </source>
</evidence>
<organism evidence="2 3">
    <name type="scientific">Labilithrix luteola</name>
    <dbReference type="NCBI Taxonomy" id="1391654"/>
    <lineage>
        <taxon>Bacteria</taxon>
        <taxon>Pseudomonadati</taxon>
        <taxon>Myxococcota</taxon>
        <taxon>Polyangia</taxon>
        <taxon>Polyangiales</taxon>
        <taxon>Labilitrichaceae</taxon>
        <taxon>Labilithrix</taxon>
    </lineage>
</organism>
<dbReference type="EMBL" id="CP012333">
    <property type="protein sequence ID" value="AKV03597.1"/>
    <property type="molecule type" value="Genomic_DNA"/>
</dbReference>
<name>A0A0K1QD54_9BACT</name>
<dbReference type="RefSeq" id="WP_146654340.1">
    <property type="nucleotide sequence ID" value="NZ_CP012333.1"/>
</dbReference>
<keyword evidence="1" id="KW-0732">Signal</keyword>